<feature type="region of interest" description="Disordered" evidence="1">
    <location>
        <begin position="1"/>
        <end position="129"/>
    </location>
</feature>
<name>A0ABN8ITE9_9NEOP</name>
<feature type="compositionally biased region" description="Polar residues" evidence="1">
    <location>
        <begin position="14"/>
        <end position="23"/>
    </location>
</feature>
<evidence type="ECO:0000313" key="3">
    <source>
        <dbReference type="Proteomes" id="UP000837857"/>
    </source>
</evidence>
<sequence>MLEGLTDLGGTDSFAGNSSSGVTGDSKDPADNSYRQAYNQSSVAQEGSIQKLASFGSSSGGGLASSSQPVPNSGAGPPAPDYHDYGGYPPRPRLPQPPHGPLHPPHHVHPSHSYPGYHPGPDPMYTMPDQAGIGEMGVWSGAPGANRYSPITPGYRHSYDHQQKMHQYPPQQGSSLGLQAQNGAYIPRQPHFPQPPSQQLYGQQQNYPNYTQMHPPSATRIGQHPTYHQQMDGHPQCIMCLVKLQYHHLLLVHHMVFHHKCPTHHLIILFP</sequence>
<protein>
    <submittedName>
        <fullName evidence="2">Uncharacterized protein</fullName>
    </submittedName>
</protein>
<keyword evidence="3" id="KW-1185">Reference proteome</keyword>
<feature type="compositionally biased region" description="Pro residues" evidence="1">
    <location>
        <begin position="89"/>
        <end position="103"/>
    </location>
</feature>
<feature type="non-terminal residue" evidence="2">
    <location>
        <position position="1"/>
    </location>
</feature>
<evidence type="ECO:0000313" key="2">
    <source>
        <dbReference type="EMBL" id="CAH2066615.1"/>
    </source>
</evidence>
<gene>
    <name evidence="2" type="ORF">IPOD504_LOCUS13507</name>
</gene>
<accession>A0ABN8ITE9</accession>
<organism evidence="2 3">
    <name type="scientific">Iphiclides podalirius</name>
    <name type="common">scarce swallowtail</name>
    <dbReference type="NCBI Taxonomy" id="110791"/>
    <lineage>
        <taxon>Eukaryota</taxon>
        <taxon>Metazoa</taxon>
        <taxon>Ecdysozoa</taxon>
        <taxon>Arthropoda</taxon>
        <taxon>Hexapoda</taxon>
        <taxon>Insecta</taxon>
        <taxon>Pterygota</taxon>
        <taxon>Neoptera</taxon>
        <taxon>Endopterygota</taxon>
        <taxon>Lepidoptera</taxon>
        <taxon>Glossata</taxon>
        <taxon>Ditrysia</taxon>
        <taxon>Papilionoidea</taxon>
        <taxon>Papilionidae</taxon>
        <taxon>Papilioninae</taxon>
        <taxon>Iphiclides</taxon>
    </lineage>
</organism>
<dbReference type="Proteomes" id="UP000837857">
    <property type="component" value="Chromosome 4"/>
</dbReference>
<feature type="compositionally biased region" description="Polar residues" evidence="1">
    <location>
        <begin position="33"/>
        <end position="48"/>
    </location>
</feature>
<dbReference type="EMBL" id="OW152816">
    <property type="protein sequence ID" value="CAH2066615.1"/>
    <property type="molecule type" value="Genomic_DNA"/>
</dbReference>
<proteinExistence type="predicted"/>
<evidence type="ECO:0000256" key="1">
    <source>
        <dbReference type="SAM" id="MobiDB-lite"/>
    </source>
</evidence>
<reference evidence="2" key="1">
    <citation type="submission" date="2022-03" db="EMBL/GenBank/DDBJ databases">
        <authorList>
            <person name="Martin H S."/>
        </authorList>
    </citation>
    <scope>NUCLEOTIDE SEQUENCE</scope>
</reference>